<dbReference type="EMBL" id="JH431579">
    <property type="status" value="NOT_ANNOTATED_CDS"/>
    <property type="molecule type" value="Genomic_DNA"/>
</dbReference>
<accession>T1IV99</accession>
<dbReference type="HOGENOM" id="CLU_2743243_0_0_1"/>
<proteinExistence type="predicted"/>
<dbReference type="Proteomes" id="UP000014500">
    <property type="component" value="Unassembled WGS sequence"/>
</dbReference>
<dbReference type="EnsemblMetazoa" id="SMAR005093-RA">
    <property type="protein sequence ID" value="SMAR005093-PA"/>
    <property type="gene ID" value="SMAR005093"/>
</dbReference>
<dbReference type="AlphaFoldDB" id="T1IV99"/>
<protein>
    <submittedName>
        <fullName evidence="1">Uncharacterized protein</fullName>
    </submittedName>
</protein>
<evidence type="ECO:0000313" key="2">
    <source>
        <dbReference type="Proteomes" id="UP000014500"/>
    </source>
</evidence>
<reference evidence="2" key="1">
    <citation type="submission" date="2011-05" db="EMBL/GenBank/DDBJ databases">
        <authorList>
            <person name="Richards S.R."/>
            <person name="Qu J."/>
            <person name="Jiang H."/>
            <person name="Jhangiani S.N."/>
            <person name="Agravi P."/>
            <person name="Goodspeed R."/>
            <person name="Gross S."/>
            <person name="Mandapat C."/>
            <person name="Jackson L."/>
            <person name="Mathew T."/>
            <person name="Pu L."/>
            <person name="Thornton R."/>
            <person name="Saada N."/>
            <person name="Wilczek-Boney K.B."/>
            <person name="Lee S."/>
            <person name="Kovar C."/>
            <person name="Wu Y."/>
            <person name="Scherer S.E."/>
            <person name="Worley K.C."/>
            <person name="Muzny D.M."/>
            <person name="Gibbs R."/>
        </authorList>
    </citation>
    <scope>NUCLEOTIDE SEQUENCE</scope>
    <source>
        <strain evidence="2">Brora</strain>
    </source>
</reference>
<organism evidence="1 2">
    <name type="scientific">Strigamia maritima</name>
    <name type="common">European centipede</name>
    <name type="synonym">Geophilus maritimus</name>
    <dbReference type="NCBI Taxonomy" id="126957"/>
    <lineage>
        <taxon>Eukaryota</taxon>
        <taxon>Metazoa</taxon>
        <taxon>Ecdysozoa</taxon>
        <taxon>Arthropoda</taxon>
        <taxon>Myriapoda</taxon>
        <taxon>Chilopoda</taxon>
        <taxon>Pleurostigmophora</taxon>
        <taxon>Geophilomorpha</taxon>
        <taxon>Linotaeniidae</taxon>
        <taxon>Strigamia</taxon>
    </lineage>
</organism>
<reference evidence="1" key="2">
    <citation type="submission" date="2015-02" db="UniProtKB">
        <authorList>
            <consortium name="EnsemblMetazoa"/>
        </authorList>
    </citation>
    <scope>IDENTIFICATION</scope>
</reference>
<evidence type="ECO:0000313" key="1">
    <source>
        <dbReference type="EnsemblMetazoa" id="SMAR005093-PA"/>
    </source>
</evidence>
<name>T1IV99_STRMM</name>
<keyword evidence="2" id="KW-1185">Reference proteome</keyword>
<sequence>MELQLEHHVKLSIGFRVSRTSDCCVSGGAYWNREGEGKGEAIDFFGAFSGERDEMWLTTSVSVHYHNPIFS</sequence>